<evidence type="ECO:0000313" key="2">
    <source>
        <dbReference type="Proteomes" id="UP000006462"/>
    </source>
</evidence>
<comment type="caution">
    <text evidence="1">The sequence shown here is derived from an EMBL/GenBank/DDBJ whole genome shotgun (WGS) entry which is preliminary data.</text>
</comment>
<evidence type="ECO:0000313" key="1">
    <source>
        <dbReference type="EMBL" id="EFB92023.1"/>
    </source>
</evidence>
<proteinExistence type="predicted"/>
<gene>
    <name evidence="1" type="ORF">HMPREF7215_0489</name>
</gene>
<sequence length="69" mass="8126">MNFPRRAPAFDFLIKKKYDIILNQSASLKMQCFAPRRSKKSFDLFETWDGGLFERTTEFLSILSDVFVI</sequence>
<reference evidence="1 2" key="1">
    <citation type="submission" date="2009-12" db="EMBL/GenBank/DDBJ databases">
        <authorList>
            <person name="Shrivastava S."/>
            <person name="Madupu R."/>
            <person name="Durkin A.S."/>
            <person name="Torralba M."/>
            <person name="Methe B."/>
            <person name="Sutton G.G."/>
            <person name="Strausberg R.L."/>
            <person name="Nelson K.E."/>
        </authorList>
    </citation>
    <scope>NUCLEOTIDE SEQUENCE [LARGE SCALE GENOMIC DNA]</scope>
    <source>
        <strain evidence="1 2">W5455</strain>
    </source>
</reference>
<dbReference type="Proteomes" id="UP000006462">
    <property type="component" value="Unassembled WGS sequence"/>
</dbReference>
<accession>A0ABM9ZYL8</accession>
<dbReference type="EMBL" id="ADFP01000007">
    <property type="protein sequence ID" value="EFB92023.1"/>
    <property type="molecule type" value="Genomic_DNA"/>
</dbReference>
<name>A0ABM9ZYL8_9BACT</name>
<keyword evidence="2" id="KW-1185">Reference proteome</keyword>
<organism evidence="1 2">
    <name type="scientific">Pyramidobacter piscolens W5455</name>
    <dbReference type="NCBI Taxonomy" id="352165"/>
    <lineage>
        <taxon>Bacteria</taxon>
        <taxon>Thermotogati</taxon>
        <taxon>Synergistota</taxon>
        <taxon>Synergistia</taxon>
        <taxon>Synergistales</taxon>
        <taxon>Dethiosulfovibrionaceae</taxon>
        <taxon>Pyramidobacter</taxon>
    </lineage>
</organism>
<protein>
    <submittedName>
        <fullName evidence="1">Uncharacterized protein</fullName>
    </submittedName>
</protein>